<organism evidence="11 12">
    <name type="scientific">Cirrhinus mrigala</name>
    <name type="common">Mrigala</name>
    <dbReference type="NCBI Taxonomy" id="683832"/>
    <lineage>
        <taxon>Eukaryota</taxon>
        <taxon>Metazoa</taxon>
        <taxon>Chordata</taxon>
        <taxon>Craniata</taxon>
        <taxon>Vertebrata</taxon>
        <taxon>Euteleostomi</taxon>
        <taxon>Actinopterygii</taxon>
        <taxon>Neopterygii</taxon>
        <taxon>Teleostei</taxon>
        <taxon>Ostariophysi</taxon>
        <taxon>Cypriniformes</taxon>
        <taxon>Cyprinidae</taxon>
        <taxon>Labeoninae</taxon>
        <taxon>Labeonini</taxon>
        <taxon>Cirrhinus</taxon>
    </lineage>
</organism>
<comment type="subcellular location">
    <subcellularLocation>
        <location evidence="2">Chromosome</location>
        <location evidence="2">Telomere</location>
    </subcellularLocation>
    <subcellularLocation>
        <location evidence="1 9">Nucleus</location>
    </subcellularLocation>
</comment>
<sequence length="60" mass="7214">KMEESHQEATEKEVERILAWLRGYFADDSEDHISYYEFVVDPNSFSRTVENIFHTSFLIR</sequence>
<evidence type="ECO:0000256" key="9">
    <source>
        <dbReference type="RuleBase" id="RU365071"/>
    </source>
</evidence>
<dbReference type="InterPro" id="IPR014854">
    <property type="entry name" value="Nse4_C"/>
</dbReference>
<dbReference type="GO" id="GO:0030915">
    <property type="term" value="C:Smc5-Smc6 complex"/>
    <property type="evidence" value="ECO:0007669"/>
    <property type="project" value="UniProtKB-UniRule"/>
</dbReference>
<dbReference type="PANTHER" id="PTHR16140:SF0">
    <property type="entry name" value="NON-STRUCTURAL MAINTENANCE OF CHROMOSOMES ELEMENT 4"/>
    <property type="match status" value="1"/>
</dbReference>
<gene>
    <name evidence="11" type="ORF">M9458_026943</name>
</gene>
<comment type="similarity">
    <text evidence="3 9">Belongs to the NSE4 family.</text>
</comment>
<dbReference type="GO" id="GO:0006281">
    <property type="term" value="P:DNA repair"/>
    <property type="evidence" value="ECO:0007669"/>
    <property type="project" value="UniProtKB-UniRule"/>
</dbReference>
<dbReference type="EMBL" id="JAMKFB020000013">
    <property type="protein sequence ID" value="KAL0178049.1"/>
    <property type="molecule type" value="Genomic_DNA"/>
</dbReference>
<dbReference type="PANTHER" id="PTHR16140">
    <property type="entry name" value="NON-STRUCTURAL MAINTENANCE OF CHROMOSOMES ELEMENT 4"/>
    <property type="match status" value="1"/>
</dbReference>
<protein>
    <recommendedName>
        <fullName evidence="9">Non-structural maintenance of chromosomes element 4</fullName>
    </recommendedName>
</protein>
<evidence type="ECO:0000256" key="1">
    <source>
        <dbReference type="ARBA" id="ARBA00004123"/>
    </source>
</evidence>
<keyword evidence="5" id="KW-0779">Telomere</keyword>
<reference evidence="11 12" key="1">
    <citation type="submission" date="2024-05" db="EMBL/GenBank/DDBJ databases">
        <title>Genome sequencing and assembly of Indian major carp, Cirrhinus mrigala (Hamilton, 1822).</title>
        <authorList>
            <person name="Mohindra V."/>
            <person name="Chowdhury L.M."/>
            <person name="Lal K."/>
            <person name="Jena J.K."/>
        </authorList>
    </citation>
    <scope>NUCLEOTIDE SEQUENCE [LARGE SCALE GENOMIC DNA]</scope>
    <source>
        <strain evidence="11">CM1030</strain>
        <tissue evidence="11">Blood</tissue>
    </source>
</reference>
<keyword evidence="12" id="KW-1185">Reference proteome</keyword>
<comment type="function">
    <text evidence="9">Component of the SMC5-SMC6 complex, that promotes sister chromatid alignment after DNA damage and facilitates double-stranded DNA breaks (DSBs) repair via homologous recombination between sister chromatids.</text>
</comment>
<evidence type="ECO:0000259" key="10">
    <source>
        <dbReference type="Pfam" id="PF08743"/>
    </source>
</evidence>
<comment type="subunit">
    <text evidence="9">Component of the SMC5-SMC6 complex.</text>
</comment>
<keyword evidence="8 9" id="KW-0539">Nucleus</keyword>
<evidence type="ECO:0000256" key="3">
    <source>
        <dbReference type="ARBA" id="ARBA00008997"/>
    </source>
</evidence>
<dbReference type="InterPro" id="IPR027786">
    <property type="entry name" value="Nse4/EID"/>
</dbReference>
<evidence type="ECO:0000256" key="8">
    <source>
        <dbReference type="ARBA" id="ARBA00023242"/>
    </source>
</evidence>
<dbReference type="GO" id="GO:0006310">
    <property type="term" value="P:DNA recombination"/>
    <property type="evidence" value="ECO:0007669"/>
    <property type="project" value="UniProtKB-UniRule"/>
</dbReference>
<evidence type="ECO:0000256" key="5">
    <source>
        <dbReference type="ARBA" id="ARBA00022895"/>
    </source>
</evidence>
<evidence type="ECO:0000313" key="11">
    <source>
        <dbReference type="EMBL" id="KAL0178049.1"/>
    </source>
</evidence>
<proteinExistence type="inferred from homology"/>
<name>A0ABD0PVJ7_CIRMR</name>
<feature type="non-terminal residue" evidence="11">
    <location>
        <position position="60"/>
    </location>
</feature>
<keyword evidence="6 9" id="KW-0233">DNA recombination</keyword>
<evidence type="ECO:0000256" key="2">
    <source>
        <dbReference type="ARBA" id="ARBA00004574"/>
    </source>
</evidence>
<dbReference type="Pfam" id="PF08743">
    <property type="entry name" value="Nse4_C"/>
    <property type="match status" value="1"/>
</dbReference>
<evidence type="ECO:0000256" key="6">
    <source>
        <dbReference type="ARBA" id="ARBA00023172"/>
    </source>
</evidence>
<keyword evidence="4 9" id="KW-0227">DNA damage</keyword>
<keyword evidence="5" id="KW-0158">Chromosome</keyword>
<dbReference type="GO" id="GO:0000781">
    <property type="term" value="C:chromosome, telomeric region"/>
    <property type="evidence" value="ECO:0007669"/>
    <property type="project" value="UniProtKB-SubCell"/>
</dbReference>
<dbReference type="GO" id="GO:0005634">
    <property type="term" value="C:nucleus"/>
    <property type="evidence" value="ECO:0007669"/>
    <property type="project" value="UniProtKB-SubCell"/>
</dbReference>
<accession>A0ABD0PVJ7</accession>
<evidence type="ECO:0000313" key="12">
    <source>
        <dbReference type="Proteomes" id="UP001529510"/>
    </source>
</evidence>
<feature type="non-terminal residue" evidence="11">
    <location>
        <position position="1"/>
    </location>
</feature>
<dbReference type="Proteomes" id="UP001529510">
    <property type="component" value="Unassembled WGS sequence"/>
</dbReference>
<feature type="domain" description="Non-structural maintenance of chromosome element 4 C-terminal" evidence="10">
    <location>
        <begin position="33"/>
        <end position="60"/>
    </location>
</feature>
<comment type="caution">
    <text evidence="11">The sequence shown here is derived from an EMBL/GenBank/DDBJ whole genome shotgun (WGS) entry which is preliminary data.</text>
</comment>
<evidence type="ECO:0000256" key="7">
    <source>
        <dbReference type="ARBA" id="ARBA00023204"/>
    </source>
</evidence>
<evidence type="ECO:0000256" key="4">
    <source>
        <dbReference type="ARBA" id="ARBA00022763"/>
    </source>
</evidence>
<dbReference type="AlphaFoldDB" id="A0ABD0PVJ7"/>
<keyword evidence="7 9" id="KW-0234">DNA repair</keyword>